<protein>
    <recommendedName>
        <fullName evidence="3">SpoIIAA-like</fullName>
    </recommendedName>
</protein>
<dbReference type="Proteomes" id="UP000190092">
    <property type="component" value="Unassembled WGS sequence"/>
</dbReference>
<accession>A0A1T4KGS4</accession>
<dbReference type="AlphaFoldDB" id="A0A1T4KGS4"/>
<reference evidence="2" key="1">
    <citation type="submission" date="2017-02" db="EMBL/GenBank/DDBJ databases">
        <authorList>
            <person name="Varghese N."/>
            <person name="Submissions S."/>
        </authorList>
    </citation>
    <scope>NUCLEOTIDE SEQUENCE [LARGE SCALE GENOMIC DNA]</scope>
    <source>
        <strain evidence="2">ATCC 27094</strain>
    </source>
</reference>
<evidence type="ECO:0000313" key="2">
    <source>
        <dbReference type="Proteomes" id="UP000190092"/>
    </source>
</evidence>
<dbReference type="STRING" id="225324.SAMN02745126_00959"/>
<proteinExistence type="predicted"/>
<organism evidence="1 2">
    <name type="scientific">Enhydrobacter aerosaccus</name>
    <dbReference type="NCBI Taxonomy" id="225324"/>
    <lineage>
        <taxon>Bacteria</taxon>
        <taxon>Pseudomonadati</taxon>
        <taxon>Pseudomonadota</taxon>
        <taxon>Alphaproteobacteria</taxon>
        <taxon>Hyphomicrobiales</taxon>
        <taxon>Enhydrobacter</taxon>
    </lineage>
</organism>
<gene>
    <name evidence="1" type="ORF">SAMN02745126_00959</name>
</gene>
<dbReference type="EMBL" id="FUWJ01000001">
    <property type="protein sequence ID" value="SJZ41557.1"/>
    <property type="molecule type" value="Genomic_DNA"/>
</dbReference>
<keyword evidence="2" id="KW-1185">Reference proteome</keyword>
<evidence type="ECO:0008006" key="3">
    <source>
        <dbReference type="Google" id="ProtNLM"/>
    </source>
</evidence>
<dbReference type="RefSeq" id="WP_085932637.1">
    <property type="nucleotide sequence ID" value="NZ_FUWJ01000001.1"/>
</dbReference>
<dbReference type="OrthoDB" id="7375827at2"/>
<name>A0A1T4KGS4_9HYPH</name>
<sequence length="124" mass="13817">MPLHIDIDHDQRLVRTTASGLIFLKDVLDYLDTVATRDVMAYAKLFDATRAEFSLSDDDMMVLGARVSAYAEMDPRGPIALIVASDTAEDLGRRYANLGGAARPLKIFRKIDDGWKWLQAEAKS</sequence>
<evidence type="ECO:0000313" key="1">
    <source>
        <dbReference type="EMBL" id="SJZ41557.1"/>
    </source>
</evidence>